<organism evidence="1 2">
    <name type="scientific">Rotaria magnacalcarata</name>
    <dbReference type="NCBI Taxonomy" id="392030"/>
    <lineage>
        <taxon>Eukaryota</taxon>
        <taxon>Metazoa</taxon>
        <taxon>Spiralia</taxon>
        <taxon>Gnathifera</taxon>
        <taxon>Rotifera</taxon>
        <taxon>Eurotatoria</taxon>
        <taxon>Bdelloidea</taxon>
        <taxon>Philodinida</taxon>
        <taxon>Philodinidae</taxon>
        <taxon>Rotaria</taxon>
    </lineage>
</organism>
<accession>A0A8S3C2S8</accession>
<feature type="non-terminal residue" evidence="1">
    <location>
        <position position="1"/>
    </location>
</feature>
<evidence type="ECO:0000313" key="1">
    <source>
        <dbReference type="EMBL" id="CAF4858336.1"/>
    </source>
</evidence>
<feature type="non-terminal residue" evidence="1">
    <location>
        <position position="54"/>
    </location>
</feature>
<sequence length="54" mass="5956">DQAFERKWAQLVNPDSIKAPCGHLLVSVGITQRGFSTKNILGESTQEDDELKPS</sequence>
<dbReference type="Proteomes" id="UP000681720">
    <property type="component" value="Unassembled WGS sequence"/>
</dbReference>
<protein>
    <submittedName>
        <fullName evidence="1">Uncharacterized protein</fullName>
    </submittedName>
</protein>
<comment type="caution">
    <text evidence="1">The sequence shown here is derived from an EMBL/GenBank/DDBJ whole genome shotgun (WGS) entry which is preliminary data.</text>
</comment>
<dbReference type="AlphaFoldDB" id="A0A8S3C2S8"/>
<proteinExistence type="predicted"/>
<name>A0A8S3C2S8_9BILA</name>
<evidence type="ECO:0000313" key="2">
    <source>
        <dbReference type="Proteomes" id="UP000681720"/>
    </source>
</evidence>
<gene>
    <name evidence="1" type="ORF">GIL414_LOCUS49752</name>
</gene>
<reference evidence="1" key="1">
    <citation type="submission" date="2021-02" db="EMBL/GenBank/DDBJ databases">
        <authorList>
            <person name="Nowell W R."/>
        </authorList>
    </citation>
    <scope>NUCLEOTIDE SEQUENCE</scope>
</reference>
<dbReference type="EMBL" id="CAJOBJ010164323">
    <property type="protein sequence ID" value="CAF4858336.1"/>
    <property type="molecule type" value="Genomic_DNA"/>
</dbReference>